<evidence type="ECO:0000313" key="3">
    <source>
        <dbReference type="EMBL" id="TCS64955.1"/>
    </source>
</evidence>
<dbReference type="RefSeq" id="WP_132937685.1">
    <property type="nucleotide sequence ID" value="NZ_CP119676.1"/>
</dbReference>
<dbReference type="EMBL" id="SLZW01000001">
    <property type="protein sequence ID" value="TCS64955.1"/>
    <property type="molecule type" value="Genomic_DNA"/>
</dbReference>
<dbReference type="CDD" id="cd02440">
    <property type="entry name" value="AdoMet_MTases"/>
    <property type="match status" value="1"/>
</dbReference>
<dbReference type="InterPro" id="IPR050447">
    <property type="entry name" value="Erg6_SMT_methyltransf"/>
</dbReference>
<feature type="domain" description="Methyltransferase type 11" evidence="2">
    <location>
        <begin position="68"/>
        <end position="167"/>
    </location>
</feature>
<dbReference type="InterPro" id="IPR013216">
    <property type="entry name" value="Methyltransf_11"/>
</dbReference>
<proteinExistence type="predicted"/>
<keyword evidence="4" id="KW-1185">Reference proteome</keyword>
<dbReference type="Pfam" id="PF08241">
    <property type="entry name" value="Methyltransf_11"/>
    <property type="match status" value="1"/>
</dbReference>
<dbReference type="GO" id="GO:0008757">
    <property type="term" value="F:S-adenosylmethionine-dependent methyltransferase activity"/>
    <property type="evidence" value="ECO:0007669"/>
    <property type="project" value="InterPro"/>
</dbReference>
<evidence type="ECO:0000313" key="4">
    <source>
        <dbReference type="Proteomes" id="UP000295304"/>
    </source>
</evidence>
<sequence length="288" mass="30318">MTANSSASPYVWPGLLGRIDAALIKQGRNCAAPSLDDLAPVDEFHLRGPAATGALIALMAAGENMHILDAGCGLGGPARRLAQTTGCRVTGVDLNAEFCAVGNTLSARMGLDDRVVLHPGDATDLRMFPAASFDGAWSIHAAMNIADKAALYRAIGRVLKPGGKLVIYDVLSAAPDGGRVRYPTPWAGDSSESFLVDEPRLRALLCGAGFGVCTVEDHSAQALAALERGVHAPPGVSRAPALDLSLILGPVFQRARATMHFNLKERRVRLCLVVCHLSSCENGDRFVV</sequence>
<dbReference type="Gene3D" id="3.40.50.150">
    <property type="entry name" value="Vaccinia Virus protein VP39"/>
    <property type="match status" value="1"/>
</dbReference>
<protein>
    <submittedName>
        <fullName evidence="3">Ubiquinone/menaquinone biosynthesis C-methylase UbiE</fullName>
    </submittedName>
</protein>
<evidence type="ECO:0000259" key="2">
    <source>
        <dbReference type="Pfam" id="PF08241"/>
    </source>
</evidence>
<comment type="caution">
    <text evidence="3">The sequence shown here is derived from an EMBL/GenBank/DDBJ whole genome shotgun (WGS) entry which is preliminary data.</text>
</comment>
<dbReference type="PANTHER" id="PTHR44068">
    <property type="entry name" value="ZGC:194242"/>
    <property type="match status" value="1"/>
</dbReference>
<name>A0A4R3JHG6_9PROT</name>
<organism evidence="3 4">
    <name type="scientific">Varunaivibrio sulfuroxidans</name>
    <dbReference type="NCBI Taxonomy" id="1773489"/>
    <lineage>
        <taxon>Bacteria</taxon>
        <taxon>Pseudomonadati</taxon>
        <taxon>Pseudomonadota</taxon>
        <taxon>Alphaproteobacteria</taxon>
        <taxon>Rhodospirillales</taxon>
        <taxon>Magnetovibrionaceae</taxon>
        <taxon>Varunaivibrio</taxon>
    </lineage>
</organism>
<keyword evidence="1" id="KW-0808">Transferase</keyword>
<evidence type="ECO:0000256" key="1">
    <source>
        <dbReference type="ARBA" id="ARBA00022679"/>
    </source>
</evidence>
<dbReference type="Proteomes" id="UP000295304">
    <property type="component" value="Unassembled WGS sequence"/>
</dbReference>
<keyword evidence="3" id="KW-0830">Ubiquinone</keyword>
<keyword evidence="3" id="KW-0489">Methyltransferase</keyword>
<dbReference type="PANTHER" id="PTHR44068:SF11">
    <property type="entry name" value="GERANYL DIPHOSPHATE 2-C-METHYLTRANSFERASE"/>
    <property type="match status" value="1"/>
</dbReference>
<gene>
    <name evidence="3" type="ORF">EDD55_101286</name>
</gene>
<reference evidence="3 4" key="1">
    <citation type="submission" date="2019-03" db="EMBL/GenBank/DDBJ databases">
        <title>Genomic Encyclopedia of Type Strains, Phase IV (KMG-IV): sequencing the most valuable type-strain genomes for metagenomic binning, comparative biology and taxonomic classification.</title>
        <authorList>
            <person name="Goeker M."/>
        </authorList>
    </citation>
    <scope>NUCLEOTIDE SEQUENCE [LARGE SCALE GENOMIC DNA]</scope>
    <source>
        <strain evidence="3 4">DSM 101688</strain>
    </source>
</reference>
<dbReference type="GO" id="GO:0032259">
    <property type="term" value="P:methylation"/>
    <property type="evidence" value="ECO:0007669"/>
    <property type="project" value="UniProtKB-KW"/>
</dbReference>
<dbReference type="OrthoDB" id="7856199at2"/>
<dbReference type="SUPFAM" id="SSF53335">
    <property type="entry name" value="S-adenosyl-L-methionine-dependent methyltransferases"/>
    <property type="match status" value="1"/>
</dbReference>
<dbReference type="AlphaFoldDB" id="A0A4R3JHG6"/>
<accession>A0A4R3JHG6</accession>
<dbReference type="InterPro" id="IPR029063">
    <property type="entry name" value="SAM-dependent_MTases_sf"/>
</dbReference>